<gene>
    <name evidence="12" type="ORF">EUGRSUZ_K03144</name>
</gene>
<dbReference type="InParanoid" id="A0A059A710"/>
<dbReference type="PROSITE" id="PS01361">
    <property type="entry name" value="ZF_DOF_1"/>
    <property type="match status" value="1"/>
</dbReference>
<dbReference type="GO" id="GO:0005634">
    <property type="term" value="C:nucleus"/>
    <property type="evidence" value="ECO:0007669"/>
    <property type="project" value="UniProtKB-SubCell"/>
</dbReference>
<keyword evidence="4 9" id="KW-0805">Transcription regulation</keyword>
<dbReference type="EMBL" id="KK198763">
    <property type="protein sequence ID" value="KCW49623.1"/>
    <property type="molecule type" value="Genomic_DNA"/>
</dbReference>
<dbReference type="Gramene" id="KCW49623">
    <property type="protein sequence ID" value="KCW49623"/>
    <property type="gene ID" value="EUGRSUZ_K03144"/>
</dbReference>
<sequence>MVFSSLPAYLDPSNWQQQQNHHHHQAGNSGLNNQLPPAPPPPPPPPPQPHGGAGGNPGGSIRPGSMVERARLANIPMPEAALKCPRCDSANTKFCYFNNYSLSQPRHFCKTCRRYWTRGGALRNVPVGGGCRRNKRSKGSSSKSPITSGSSDQQASGGSVSSITSRGSSGLAGDILNRATAQIPGLRYMSPSSLNNLGELGNSGEMGLNYGGIPGSMVGDAGNLSFQLGGNSSLLSMGSLEHQWRLHQVTQQFPFMSSLDKHANLYSMDASTSGVEPSGLAGHHQVRPNLFMNSGASHTSSVKVENINQDQLNLSRQLMGNSGANDQFWSVGGGSGGGGVGGGGGSAWTDLSGFSSSSTSSAL</sequence>
<evidence type="ECO:0000256" key="9">
    <source>
        <dbReference type="RuleBase" id="RU369094"/>
    </source>
</evidence>
<evidence type="ECO:0000256" key="4">
    <source>
        <dbReference type="ARBA" id="ARBA00023015"/>
    </source>
</evidence>
<evidence type="ECO:0000256" key="8">
    <source>
        <dbReference type="PROSITE-ProRule" id="PRU00071"/>
    </source>
</evidence>
<dbReference type="GO" id="GO:0008270">
    <property type="term" value="F:zinc ion binding"/>
    <property type="evidence" value="ECO:0007669"/>
    <property type="project" value="UniProtKB-KW"/>
</dbReference>
<dbReference type="OrthoDB" id="1927254at2759"/>
<feature type="domain" description="Dof-type" evidence="11">
    <location>
        <begin position="82"/>
        <end position="136"/>
    </location>
</feature>
<dbReference type="AlphaFoldDB" id="A0A059A710"/>
<evidence type="ECO:0000256" key="6">
    <source>
        <dbReference type="ARBA" id="ARBA00023163"/>
    </source>
</evidence>
<keyword evidence="7 8" id="KW-0539">Nucleus</keyword>
<keyword evidence="6 9" id="KW-0804">Transcription</keyword>
<feature type="region of interest" description="Disordered" evidence="10">
    <location>
        <begin position="12"/>
        <end position="64"/>
    </location>
</feature>
<dbReference type="PANTHER" id="PTHR31992:SF191">
    <property type="entry name" value="DOF ZINC FINGER PROTEIN"/>
    <property type="match status" value="1"/>
</dbReference>
<dbReference type="PANTHER" id="PTHR31992">
    <property type="entry name" value="DOF ZINC FINGER PROTEIN DOF1.4-RELATED"/>
    <property type="match status" value="1"/>
</dbReference>
<feature type="compositionally biased region" description="Low complexity" evidence="10">
    <location>
        <begin position="139"/>
        <end position="167"/>
    </location>
</feature>
<reference evidence="12" key="1">
    <citation type="submission" date="2013-07" db="EMBL/GenBank/DDBJ databases">
        <title>The genome of Eucalyptus grandis.</title>
        <authorList>
            <person name="Schmutz J."/>
            <person name="Hayes R."/>
            <person name="Myburg A."/>
            <person name="Tuskan G."/>
            <person name="Grattapaglia D."/>
            <person name="Rokhsar D.S."/>
        </authorList>
    </citation>
    <scope>NUCLEOTIDE SEQUENCE</scope>
    <source>
        <tissue evidence="12">Leaf extractions</tissue>
    </source>
</reference>
<comment type="subcellular location">
    <subcellularLocation>
        <location evidence="8 9">Nucleus</location>
    </subcellularLocation>
</comment>
<feature type="compositionally biased region" description="Pro residues" evidence="10">
    <location>
        <begin position="36"/>
        <end position="49"/>
    </location>
</feature>
<dbReference type="eggNOG" id="ENOG502QTHW">
    <property type="taxonomic scope" value="Eukaryota"/>
</dbReference>
<dbReference type="Pfam" id="PF02701">
    <property type="entry name" value="Zn_ribbon_Dof"/>
    <property type="match status" value="1"/>
</dbReference>
<evidence type="ECO:0000259" key="11">
    <source>
        <dbReference type="PROSITE" id="PS50884"/>
    </source>
</evidence>
<dbReference type="GO" id="GO:0003700">
    <property type="term" value="F:DNA-binding transcription factor activity"/>
    <property type="evidence" value="ECO:0007669"/>
    <property type="project" value="UniProtKB-UniRule"/>
</dbReference>
<evidence type="ECO:0000256" key="5">
    <source>
        <dbReference type="ARBA" id="ARBA00023125"/>
    </source>
</evidence>
<dbReference type="InterPro" id="IPR003851">
    <property type="entry name" value="Znf_Dof"/>
</dbReference>
<evidence type="ECO:0000313" key="12">
    <source>
        <dbReference type="EMBL" id="KCW49623.1"/>
    </source>
</evidence>
<evidence type="ECO:0000256" key="2">
    <source>
        <dbReference type="ARBA" id="ARBA00022771"/>
    </source>
</evidence>
<dbReference type="OMA" id="ANIHMPE"/>
<accession>A0A059A710</accession>
<comment type="function">
    <text evidence="9">Transcription factor that binds specifically to a 5'-AA[AG]G-3' consensus core sequence.</text>
</comment>
<dbReference type="FunCoup" id="A0A059A710">
    <property type="interactions" value="575"/>
</dbReference>
<dbReference type="STRING" id="71139.A0A059A710"/>
<name>A0A059A710_EUCGR</name>
<protein>
    <recommendedName>
        <fullName evidence="9">Dof zinc finger protein</fullName>
    </recommendedName>
</protein>
<feature type="region of interest" description="Disordered" evidence="10">
    <location>
        <begin position="126"/>
        <end position="167"/>
    </location>
</feature>
<dbReference type="PROSITE" id="PS50884">
    <property type="entry name" value="ZF_DOF_2"/>
    <property type="match status" value="1"/>
</dbReference>
<evidence type="ECO:0000256" key="3">
    <source>
        <dbReference type="ARBA" id="ARBA00022833"/>
    </source>
</evidence>
<evidence type="ECO:0000256" key="10">
    <source>
        <dbReference type="SAM" id="MobiDB-lite"/>
    </source>
</evidence>
<dbReference type="KEGG" id="egr:104426476"/>
<proteinExistence type="predicted"/>
<keyword evidence="3 9" id="KW-0862">Zinc</keyword>
<keyword evidence="1 9" id="KW-0479">Metal-binding</keyword>
<evidence type="ECO:0000256" key="7">
    <source>
        <dbReference type="ARBA" id="ARBA00023242"/>
    </source>
</evidence>
<dbReference type="InterPro" id="IPR045174">
    <property type="entry name" value="Dof"/>
</dbReference>
<keyword evidence="2 8" id="KW-0863">Zinc-finger</keyword>
<keyword evidence="5 8" id="KW-0238">DNA-binding</keyword>
<dbReference type="GO" id="GO:0003677">
    <property type="term" value="F:DNA binding"/>
    <property type="evidence" value="ECO:0007669"/>
    <property type="project" value="UniProtKB-UniRule"/>
</dbReference>
<evidence type="ECO:0000256" key="1">
    <source>
        <dbReference type="ARBA" id="ARBA00022723"/>
    </source>
</evidence>
<organism evidence="12">
    <name type="scientific">Eucalyptus grandis</name>
    <name type="common">Flooded gum</name>
    <dbReference type="NCBI Taxonomy" id="71139"/>
    <lineage>
        <taxon>Eukaryota</taxon>
        <taxon>Viridiplantae</taxon>
        <taxon>Streptophyta</taxon>
        <taxon>Embryophyta</taxon>
        <taxon>Tracheophyta</taxon>
        <taxon>Spermatophyta</taxon>
        <taxon>Magnoliopsida</taxon>
        <taxon>eudicotyledons</taxon>
        <taxon>Gunneridae</taxon>
        <taxon>Pentapetalae</taxon>
        <taxon>rosids</taxon>
        <taxon>malvids</taxon>
        <taxon>Myrtales</taxon>
        <taxon>Myrtaceae</taxon>
        <taxon>Myrtoideae</taxon>
        <taxon>Eucalypteae</taxon>
        <taxon>Eucalyptus</taxon>
    </lineage>
</organism>